<dbReference type="InterPro" id="IPR029058">
    <property type="entry name" value="AB_hydrolase_fold"/>
</dbReference>
<dbReference type="InterPro" id="IPR001375">
    <property type="entry name" value="Peptidase_S9_cat"/>
</dbReference>
<evidence type="ECO:0000313" key="4">
    <source>
        <dbReference type="Proteomes" id="UP000318081"/>
    </source>
</evidence>
<proteinExistence type="predicted"/>
<name>A0ABX5XLG7_9BACT</name>
<dbReference type="SUPFAM" id="SSF53474">
    <property type="entry name" value="alpha/beta-Hydrolases"/>
    <property type="match status" value="1"/>
</dbReference>
<sequence length="766" mass="85540">MRAIPWAHDHTTRPDAGANRLISNAHQPSGASLRAYNHTTRPDAGANRLISIAHQPSGASLRAYNHTTRPDAGANRLMAKDHQPSGASLRAFACTFAFALSAAWAANGIAQSTTPQPVFKPLPPPGIQIDPPRRTALEQRVESIRQQLSRTVAESTDASQWQSDVDVLIRAVQLALEQNLFFKNSEVDAAERLLDEAARRITAAAAGTRGLELLGFNPDANDHPQPLVAGFVSRIDDSVQPYGLVVPAGFTIAQAETPMRMDVWLHGRGDTKTEIPFLTERMTKAGQYTPEATFVLHPFGRHCNAFKFAGETDVYEAIDDIQSRVAIDPNRVSIRGFSMGGAGCWHLAVHDPFRWLAANPGAGFVDTLRYQGWTQSTPFPLTATTEKLLRWYDVLPWTQNLKGTRTIAYSGEVDKQKMAADRVAARAEELGFQFPYVIGAGMGHKIDDPSKQQIDAQIAKWAAEADQGPETEIDFVTYTLRYSQAGWLRVAGMQEHWTAAAVSARLDRENESLRIETDGVTHLEIDFSDTGWPGRRGAVDMEIDGQRYSVDDTGNLRGFQCTLAKDASGEWTSTRDDEMTLRKRPGLQGPIDDAFCDRFVIVMPSRPARHGQVQRWIDREAEYFKQRWSRLMRGDVRVVLDRDLTDDHLETCHLICFGDFSSNRFLFNIADRLPIQWTRETLHVGDQSFDPVHHAPVFCYPNPLNPRRYIVVNSGMTFREFSNVSNSRQIAMLPDWAVLDVESDDDSIYAGEIMGQGFFDETWGLK</sequence>
<dbReference type="InterPro" id="IPR050955">
    <property type="entry name" value="Plant_Biomass_Hydrol_Est"/>
</dbReference>
<evidence type="ECO:0000256" key="1">
    <source>
        <dbReference type="ARBA" id="ARBA00022729"/>
    </source>
</evidence>
<keyword evidence="1" id="KW-0732">Signal</keyword>
<keyword evidence="4" id="KW-1185">Reference proteome</keyword>
<dbReference type="Gene3D" id="3.40.50.1820">
    <property type="entry name" value="alpha/beta hydrolase"/>
    <property type="match status" value="1"/>
</dbReference>
<reference evidence="3 4" key="1">
    <citation type="submission" date="2019-02" db="EMBL/GenBank/DDBJ databases">
        <title>Deep-cultivation of Planctomycetes and their phenomic and genomic characterization uncovers novel biology.</title>
        <authorList>
            <person name="Wiegand S."/>
            <person name="Jogler M."/>
            <person name="Boedeker C."/>
            <person name="Pinto D."/>
            <person name="Vollmers J."/>
            <person name="Rivas-Marin E."/>
            <person name="Kohn T."/>
            <person name="Peeters S.H."/>
            <person name="Heuer A."/>
            <person name="Rast P."/>
            <person name="Oberbeckmann S."/>
            <person name="Bunk B."/>
            <person name="Jeske O."/>
            <person name="Meyerdierks A."/>
            <person name="Storesund J.E."/>
            <person name="Kallscheuer N."/>
            <person name="Luecker S."/>
            <person name="Lage O.M."/>
            <person name="Pohl T."/>
            <person name="Merkel B.J."/>
            <person name="Hornburger P."/>
            <person name="Mueller R.-W."/>
            <person name="Bruemmer F."/>
            <person name="Labrenz M."/>
            <person name="Spormann A.M."/>
            <person name="Op den Camp H."/>
            <person name="Overmann J."/>
            <person name="Amann R."/>
            <person name="Jetten M.S.M."/>
            <person name="Mascher T."/>
            <person name="Medema M.H."/>
            <person name="Devos D.P."/>
            <person name="Kaster A.-K."/>
            <person name="Ovreas L."/>
            <person name="Rohde M."/>
            <person name="Galperin M.Y."/>
            <person name="Jogler C."/>
        </authorList>
    </citation>
    <scope>NUCLEOTIDE SEQUENCE [LARGE SCALE GENOMIC DNA]</scope>
    <source>
        <strain evidence="3 4">TBK1r</strain>
    </source>
</reference>
<dbReference type="PANTHER" id="PTHR43037:SF1">
    <property type="entry name" value="BLL1128 PROTEIN"/>
    <property type="match status" value="1"/>
</dbReference>
<dbReference type="EMBL" id="CP036432">
    <property type="protein sequence ID" value="QDV82829.1"/>
    <property type="molecule type" value="Genomic_DNA"/>
</dbReference>
<dbReference type="Proteomes" id="UP000318081">
    <property type="component" value="Chromosome"/>
</dbReference>
<feature type="domain" description="Peptidase S9 prolyl oligopeptidase catalytic" evidence="2">
    <location>
        <begin position="312"/>
        <end position="462"/>
    </location>
</feature>
<protein>
    <recommendedName>
        <fullName evidence="2">Peptidase S9 prolyl oligopeptidase catalytic domain-containing protein</fullName>
    </recommendedName>
</protein>
<organism evidence="3 4">
    <name type="scientific">Stieleria magnilauensis</name>
    <dbReference type="NCBI Taxonomy" id="2527963"/>
    <lineage>
        <taxon>Bacteria</taxon>
        <taxon>Pseudomonadati</taxon>
        <taxon>Planctomycetota</taxon>
        <taxon>Planctomycetia</taxon>
        <taxon>Pirellulales</taxon>
        <taxon>Pirellulaceae</taxon>
        <taxon>Stieleria</taxon>
    </lineage>
</organism>
<dbReference type="PANTHER" id="PTHR43037">
    <property type="entry name" value="UNNAMED PRODUCT-RELATED"/>
    <property type="match status" value="1"/>
</dbReference>
<evidence type="ECO:0000259" key="2">
    <source>
        <dbReference type="Pfam" id="PF00326"/>
    </source>
</evidence>
<dbReference type="Pfam" id="PF00326">
    <property type="entry name" value="Peptidase_S9"/>
    <property type="match status" value="1"/>
</dbReference>
<evidence type="ECO:0000313" key="3">
    <source>
        <dbReference type="EMBL" id="QDV82829.1"/>
    </source>
</evidence>
<gene>
    <name evidence="3" type="ORF">TBK1r_17610</name>
</gene>
<accession>A0ABX5XLG7</accession>